<comment type="caution">
    <text evidence="4">The sequence shown here is derived from an EMBL/GenBank/DDBJ whole genome shotgun (WGS) entry which is preliminary data.</text>
</comment>
<evidence type="ECO:0000313" key="5">
    <source>
        <dbReference type="Proteomes" id="UP000243900"/>
    </source>
</evidence>
<feature type="domain" description="Transglycosylase SLT" evidence="3">
    <location>
        <begin position="33"/>
        <end position="323"/>
    </location>
</feature>
<dbReference type="PANTHER" id="PTHR30163:SF9">
    <property type="entry name" value="MEMBRANE-BOUND LYTIC MUREIN TRANSGLYCOSYLASE B"/>
    <property type="match status" value="1"/>
</dbReference>
<dbReference type="OrthoDB" id="9772911at2"/>
<evidence type="ECO:0000256" key="2">
    <source>
        <dbReference type="SAM" id="SignalP"/>
    </source>
</evidence>
<dbReference type="GO" id="GO:0008933">
    <property type="term" value="F:peptidoglycan lytic transglycosylase activity"/>
    <property type="evidence" value="ECO:0007669"/>
    <property type="project" value="TreeGrafter"/>
</dbReference>
<evidence type="ECO:0000313" key="4">
    <source>
        <dbReference type="EMBL" id="PQA44796.1"/>
    </source>
</evidence>
<accession>A0A2P6AT16</accession>
<keyword evidence="5" id="KW-1185">Reference proteome</keyword>
<feature type="signal peptide" evidence="2">
    <location>
        <begin position="1"/>
        <end position="23"/>
    </location>
</feature>
<dbReference type="Gene3D" id="1.10.530.10">
    <property type="match status" value="1"/>
</dbReference>
<keyword evidence="2" id="KW-0732">Signal</keyword>
<proteinExistence type="predicted"/>
<dbReference type="CDD" id="cd13399">
    <property type="entry name" value="Slt35-like"/>
    <property type="match status" value="1"/>
</dbReference>
<dbReference type="EMBL" id="PTQZ01000080">
    <property type="protein sequence ID" value="PQA44796.1"/>
    <property type="molecule type" value="Genomic_DNA"/>
</dbReference>
<evidence type="ECO:0000256" key="1">
    <source>
        <dbReference type="PIRSR" id="PIRSR611757-1"/>
    </source>
</evidence>
<dbReference type="PANTHER" id="PTHR30163">
    <property type="entry name" value="MEMBRANE-BOUND LYTIC MUREIN TRANSGLYCOSYLASE B"/>
    <property type="match status" value="1"/>
</dbReference>
<dbReference type="SUPFAM" id="SSF53955">
    <property type="entry name" value="Lysozyme-like"/>
    <property type="match status" value="1"/>
</dbReference>
<sequence>MKTLKHWRNGLMALALLGGTAQAGDFSRYEELNAMIEQLEAEKVYAPGELAALFDGVSRQDKILELIARPAEKTREWKDYRPIFMTRNRVEKGVAFYDQYRDVFTRAEQAHGVPAGIILAILGVETTYGGNKGSYRVIEALATLGFDYPPRAPFFRRELREFLVLTKQNGMNPLDIRGSYAGAMGFPQFMPSSWRRLAVDFDGDNRIDLINNPVDAIGSIANYLKANGWRKGEPATVRARIRGLDYDRAASTELKTVSTLGALAKQGLTPREPVPGLTDATPASALRLQGTDGGEYWIGLNNFYVITTYNRSILYAMAVHQLAGELEAALRERDSAAAQPAAGASLLP</sequence>
<dbReference type="GO" id="GO:0009253">
    <property type="term" value="P:peptidoglycan catabolic process"/>
    <property type="evidence" value="ECO:0007669"/>
    <property type="project" value="TreeGrafter"/>
</dbReference>
<dbReference type="Proteomes" id="UP000243900">
    <property type="component" value="Unassembled WGS sequence"/>
</dbReference>
<dbReference type="RefSeq" id="WP_105191912.1">
    <property type="nucleotide sequence ID" value="NZ_PTQZ01000080.1"/>
</dbReference>
<dbReference type="InterPro" id="IPR011757">
    <property type="entry name" value="Lytic_transglycosylase_MltB"/>
</dbReference>
<dbReference type="NCBIfam" id="TIGR02282">
    <property type="entry name" value="MltB"/>
    <property type="match status" value="1"/>
</dbReference>
<dbReference type="Gene3D" id="1.10.8.350">
    <property type="entry name" value="Bacterial muramidase"/>
    <property type="match status" value="1"/>
</dbReference>
<dbReference type="InterPro" id="IPR043426">
    <property type="entry name" value="MltB-like"/>
</dbReference>
<dbReference type="AlphaFoldDB" id="A0A2P6AT16"/>
<feature type="chain" id="PRO_5015179726" evidence="2">
    <location>
        <begin position="24"/>
        <end position="348"/>
    </location>
</feature>
<feature type="active site" evidence="1">
    <location>
        <position position="125"/>
    </location>
</feature>
<dbReference type="Pfam" id="PF13406">
    <property type="entry name" value="SLT_2"/>
    <property type="match status" value="1"/>
</dbReference>
<dbReference type="FunFam" id="1.10.8.350:FF:000001">
    <property type="entry name" value="Lytic murein transglycosylase B"/>
    <property type="match status" value="1"/>
</dbReference>
<organism evidence="4 5">
    <name type="scientific">Amnimonas aquatica</name>
    <dbReference type="NCBI Taxonomy" id="2094561"/>
    <lineage>
        <taxon>Bacteria</taxon>
        <taxon>Pseudomonadati</taxon>
        <taxon>Pseudomonadota</taxon>
        <taxon>Gammaproteobacteria</taxon>
        <taxon>Moraxellales</taxon>
        <taxon>Moraxellaceae</taxon>
        <taxon>Amnimonas</taxon>
    </lineage>
</organism>
<dbReference type="InterPro" id="IPR031304">
    <property type="entry name" value="SLT_2"/>
</dbReference>
<reference evidence="5" key="1">
    <citation type="submission" date="2018-02" db="EMBL/GenBank/DDBJ databases">
        <title>Genome sequencing of Solimonas sp. HR-BB.</title>
        <authorList>
            <person name="Lee Y."/>
            <person name="Jeon C.O."/>
        </authorList>
    </citation>
    <scope>NUCLEOTIDE SEQUENCE [LARGE SCALE GENOMIC DNA]</scope>
    <source>
        <strain evidence="5">HR-E</strain>
    </source>
</reference>
<evidence type="ECO:0000259" key="3">
    <source>
        <dbReference type="Pfam" id="PF13406"/>
    </source>
</evidence>
<protein>
    <submittedName>
        <fullName evidence="4">Lytic murein transglycosylase B</fullName>
    </submittedName>
</protein>
<gene>
    <name evidence="4" type="primary">mltB</name>
    <name evidence="4" type="ORF">C5O18_04735</name>
</gene>
<name>A0A2P6AT16_9GAMM</name>
<dbReference type="InterPro" id="IPR023346">
    <property type="entry name" value="Lysozyme-like_dom_sf"/>
</dbReference>